<dbReference type="AlphaFoldDB" id="A0A9Q9IMK3"/>
<dbReference type="Proteomes" id="UP001058003">
    <property type="component" value="Chromosome"/>
</dbReference>
<sequence length="184" mass="20431">MVHPSRRVEWPRTDLTVLLGEQQQRIEWQFRRTLVAVGEDRHTRFGELAWLIAVHESIEEEIVHPITRHLEPAQHLAEHLLDEERRISDALDDATRADAAAGLGRTDGLGVLHGMLLAHMRHEQREEFPRLRAAVTAGELCALGDAARAAQAVAIAESPLRPGVPGASLAVRDMLRPVTLQVAV</sequence>
<proteinExistence type="predicted"/>
<accession>A0A9Q9IMK3</accession>
<dbReference type="RefSeq" id="WP_052387137.1">
    <property type="nucleotide sequence ID" value="NZ_CP073767.1"/>
</dbReference>
<dbReference type="Gene3D" id="1.20.120.520">
    <property type="entry name" value="nmb1532 protein domain like"/>
    <property type="match status" value="1"/>
</dbReference>
<gene>
    <name evidence="1" type="ORF">Daura_16995</name>
</gene>
<dbReference type="OrthoDB" id="3212362at2"/>
<evidence type="ECO:0000313" key="2">
    <source>
        <dbReference type="Proteomes" id="UP001058003"/>
    </source>
</evidence>
<dbReference type="KEGG" id="daur:Daura_16995"/>
<organism evidence="1 2">
    <name type="scientific">Dactylosporangium aurantiacum</name>
    <dbReference type="NCBI Taxonomy" id="35754"/>
    <lineage>
        <taxon>Bacteria</taxon>
        <taxon>Bacillati</taxon>
        <taxon>Actinomycetota</taxon>
        <taxon>Actinomycetes</taxon>
        <taxon>Micromonosporales</taxon>
        <taxon>Micromonosporaceae</taxon>
        <taxon>Dactylosporangium</taxon>
    </lineage>
</organism>
<evidence type="ECO:0008006" key="3">
    <source>
        <dbReference type="Google" id="ProtNLM"/>
    </source>
</evidence>
<dbReference type="EMBL" id="CP073767">
    <property type="protein sequence ID" value="UWZ57708.1"/>
    <property type="molecule type" value="Genomic_DNA"/>
</dbReference>
<reference evidence="1" key="1">
    <citation type="submission" date="2021-04" db="EMBL/GenBank/DDBJ databases">
        <title>Dactylosporangium aurantiacum NRRL B-8018 full assembly.</title>
        <authorList>
            <person name="Hartkoorn R.C."/>
            <person name="Beaudoing E."/>
            <person name="Hot D."/>
        </authorList>
    </citation>
    <scope>NUCLEOTIDE SEQUENCE</scope>
    <source>
        <strain evidence="1">NRRL B-8018</strain>
    </source>
</reference>
<protein>
    <recommendedName>
        <fullName evidence="3">Hemerythrin-like domain-containing protein</fullName>
    </recommendedName>
</protein>
<keyword evidence="2" id="KW-1185">Reference proteome</keyword>
<name>A0A9Q9IMK3_9ACTN</name>
<evidence type="ECO:0000313" key="1">
    <source>
        <dbReference type="EMBL" id="UWZ57708.1"/>
    </source>
</evidence>